<dbReference type="Proteomes" id="UP000288028">
    <property type="component" value="Unassembled WGS sequence"/>
</dbReference>
<dbReference type="Gene3D" id="3.40.50.720">
    <property type="entry name" value="NAD(P)-binding Rossmann-like Domain"/>
    <property type="match status" value="1"/>
</dbReference>
<gene>
    <name evidence="3" type="ORF">CBF28_03290</name>
</gene>
<dbReference type="AlphaFoldDB" id="A0A430B8E9"/>
<name>A0A430B8E9_9ENTE</name>
<accession>A0A430B8E9</accession>
<dbReference type="EMBL" id="NGKB01000002">
    <property type="protein sequence ID" value="RSU16565.1"/>
    <property type="molecule type" value="Genomic_DNA"/>
</dbReference>
<dbReference type="GO" id="GO:0016616">
    <property type="term" value="F:oxidoreductase activity, acting on the CH-OH group of donors, NAD or NADP as acceptor"/>
    <property type="evidence" value="ECO:0007669"/>
    <property type="project" value="TreeGrafter"/>
</dbReference>
<dbReference type="PANTHER" id="PTHR42760">
    <property type="entry name" value="SHORT-CHAIN DEHYDROGENASES/REDUCTASES FAMILY MEMBER"/>
    <property type="match status" value="1"/>
</dbReference>
<evidence type="ECO:0000256" key="1">
    <source>
        <dbReference type="ARBA" id="ARBA00006484"/>
    </source>
</evidence>
<dbReference type="OrthoDB" id="9803333at2"/>
<evidence type="ECO:0000313" key="3">
    <source>
        <dbReference type="EMBL" id="RSU16565.1"/>
    </source>
</evidence>
<comment type="similarity">
    <text evidence="1">Belongs to the short-chain dehydrogenases/reductases (SDR) family.</text>
</comment>
<dbReference type="RefSeq" id="WP_126791892.1">
    <property type="nucleotide sequence ID" value="NZ_CP060720.1"/>
</dbReference>
<organism evidence="3 4">
    <name type="scientific">Vagococcus carniphilus</name>
    <dbReference type="NCBI Taxonomy" id="218144"/>
    <lineage>
        <taxon>Bacteria</taxon>
        <taxon>Bacillati</taxon>
        <taxon>Bacillota</taxon>
        <taxon>Bacilli</taxon>
        <taxon>Lactobacillales</taxon>
        <taxon>Enterococcaceae</taxon>
        <taxon>Vagococcus</taxon>
    </lineage>
</organism>
<dbReference type="InterPro" id="IPR036291">
    <property type="entry name" value="NAD(P)-bd_dom_sf"/>
</dbReference>
<dbReference type="GeneID" id="95580329"/>
<dbReference type="PANTHER" id="PTHR42760:SF133">
    <property type="entry name" value="3-OXOACYL-[ACYL-CARRIER-PROTEIN] REDUCTASE"/>
    <property type="match status" value="1"/>
</dbReference>
<dbReference type="PRINTS" id="PR00081">
    <property type="entry name" value="GDHRDH"/>
</dbReference>
<comment type="caution">
    <text evidence="3">The sequence shown here is derived from an EMBL/GenBank/DDBJ whole genome shotgun (WGS) entry which is preliminary data.</text>
</comment>
<dbReference type="InterPro" id="IPR002347">
    <property type="entry name" value="SDR_fam"/>
</dbReference>
<evidence type="ECO:0000256" key="2">
    <source>
        <dbReference type="ARBA" id="ARBA00023002"/>
    </source>
</evidence>
<keyword evidence="2" id="KW-0560">Oxidoreductase</keyword>
<protein>
    <submittedName>
        <fullName evidence="3">Short-chain dehydrogenase</fullName>
    </submittedName>
</protein>
<sequence length="241" mass="26818">MSKTYIIFGASRGLGDAFAQGLPEKGDKVYLLSRSLPRSIDLLDDGVERIWLQTDLSDYKQANILKEKLKEEVIDVIIYNVGIWEKRGFEDDYDFEQDAPEDIAHLIQTNVASPIVFLQSLLPHIKQADNGKIILIGSTDGLENNQSTQVSFVASKFSIRGIAHALREHLREENVSVTCVNLGNLAAEIPYEKGAKVALETYDSERIPVQDMVNIVKTVLSLSQATAIKEINVPAMKDMNV</sequence>
<dbReference type="CDD" id="cd05233">
    <property type="entry name" value="SDR_c"/>
    <property type="match status" value="1"/>
</dbReference>
<keyword evidence="4" id="KW-1185">Reference proteome</keyword>
<evidence type="ECO:0000313" key="4">
    <source>
        <dbReference type="Proteomes" id="UP000288028"/>
    </source>
</evidence>
<dbReference type="SUPFAM" id="SSF51735">
    <property type="entry name" value="NAD(P)-binding Rossmann-fold domains"/>
    <property type="match status" value="1"/>
</dbReference>
<proteinExistence type="inferred from homology"/>
<reference evidence="3 4" key="1">
    <citation type="submission" date="2017-05" db="EMBL/GenBank/DDBJ databases">
        <title>Vagococcus spp. assemblies.</title>
        <authorList>
            <person name="Gulvik C.A."/>
        </authorList>
    </citation>
    <scope>NUCLEOTIDE SEQUENCE [LARGE SCALE GENOMIC DNA]</scope>
    <source>
        <strain evidence="3 4">SS1714</strain>
    </source>
</reference>
<dbReference type="Pfam" id="PF00106">
    <property type="entry name" value="adh_short"/>
    <property type="match status" value="1"/>
</dbReference>